<name>Q30XF5_OLEA2</name>
<dbReference type="EMBL" id="CP000112">
    <property type="protein sequence ID" value="ABB39641.1"/>
    <property type="molecule type" value="Genomic_DNA"/>
</dbReference>
<dbReference type="PANTHER" id="PTHR30336:SF20">
    <property type="entry name" value="DUF218 DOMAIN-CONTAINING PROTEIN"/>
    <property type="match status" value="1"/>
</dbReference>
<keyword evidence="5" id="KW-1185">Reference proteome</keyword>
<sequence>MPDSADDKRRKHSSRSNAVQKIPSAAAASSAGRAVSSAPRQKQGTRPAADGNTSGAGGRVRHISRRQRTLHAVKTFLAVAGAAAILLCVLGAGGLLWIAGNATTEYPPRKADVMVVLGGGLHRAMFAADLYNRGYAPVVYVSRTRPRREAGVMKQHGYRMPDEPEMYVRILTDKGVPMRDIRMYGYDLISTVGEAEALAGILGDRKLTVLVVTAPVHAPRAGMVFRHALPRCSILTAGSPYDPFPQRWWNDQDAARNLLLEGIKTLFYLAGGAFRTGGLQ</sequence>
<evidence type="ECO:0000313" key="5">
    <source>
        <dbReference type="Proteomes" id="UP000002710"/>
    </source>
</evidence>
<accession>Q30XF5</accession>
<keyword evidence="2" id="KW-1133">Transmembrane helix</keyword>
<dbReference type="RefSeq" id="WP_011368644.1">
    <property type="nucleotide sequence ID" value="NC_007519.1"/>
</dbReference>
<proteinExistence type="predicted"/>
<evidence type="ECO:0000256" key="2">
    <source>
        <dbReference type="SAM" id="Phobius"/>
    </source>
</evidence>
<dbReference type="GO" id="GO:0005886">
    <property type="term" value="C:plasma membrane"/>
    <property type="evidence" value="ECO:0007669"/>
    <property type="project" value="TreeGrafter"/>
</dbReference>
<keyword evidence="2" id="KW-0812">Transmembrane</keyword>
<dbReference type="eggNOG" id="COG1434">
    <property type="taxonomic scope" value="Bacteria"/>
</dbReference>
<dbReference type="Proteomes" id="UP000002710">
    <property type="component" value="Chromosome"/>
</dbReference>
<dbReference type="InterPro" id="IPR003848">
    <property type="entry name" value="DUF218"/>
</dbReference>
<dbReference type="AlphaFoldDB" id="Q30XF5"/>
<dbReference type="CDD" id="cd06259">
    <property type="entry name" value="YdcF-like"/>
    <property type="match status" value="1"/>
</dbReference>
<dbReference type="PANTHER" id="PTHR30336">
    <property type="entry name" value="INNER MEMBRANE PROTEIN, PROBABLE PERMEASE"/>
    <property type="match status" value="1"/>
</dbReference>
<feature type="compositionally biased region" description="Low complexity" evidence="1">
    <location>
        <begin position="24"/>
        <end position="38"/>
    </location>
</feature>
<reference evidence="4 5" key="1">
    <citation type="journal article" date="2011" name="J. Bacteriol.">
        <title>Complete genome sequence and updated annotation of Desulfovibrio alaskensis G20.</title>
        <authorList>
            <person name="Hauser L.J."/>
            <person name="Land M.L."/>
            <person name="Brown S.D."/>
            <person name="Larimer F."/>
            <person name="Keller K.L."/>
            <person name="Rapp-Giles B.J."/>
            <person name="Price M.N."/>
            <person name="Lin M."/>
            <person name="Bruce D.C."/>
            <person name="Detter J.C."/>
            <person name="Tapia R."/>
            <person name="Han C.S."/>
            <person name="Goodwin L.A."/>
            <person name="Cheng J.F."/>
            <person name="Pitluck S."/>
            <person name="Copeland A."/>
            <person name="Lucas S."/>
            <person name="Nolan M."/>
            <person name="Lapidus A.L."/>
            <person name="Palumbo A.V."/>
            <person name="Wall J.D."/>
        </authorList>
    </citation>
    <scope>NUCLEOTIDE SEQUENCE [LARGE SCALE GENOMIC DNA]</scope>
    <source>
        <strain evidence="5">ATCC BAA 1058 / DSM 17464 / G20</strain>
    </source>
</reference>
<feature type="transmembrane region" description="Helical" evidence="2">
    <location>
        <begin position="75"/>
        <end position="99"/>
    </location>
</feature>
<feature type="region of interest" description="Disordered" evidence="1">
    <location>
        <begin position="1"/>
        <end position="62"/>
    </location>
</feature>
<evidence type="ECO:0000313" key="4">
    <source>
        <dbReference type="EMBL" id="ABB39641.1"/>
    </source>
</evidence>
<feature type="domain" description="DUF218" evidence="3">
    <location>
        <begin position="112"/>
        <end position="233"/>
    </location>
</feature>
<dbReference type="InterPro" id="IPR051599">
    <property type="entry name" value="Cell_Envelope_Assoc"/>
</dbReference>
<keyword evidence="2" id="KW-0472">Membrane</keyword>
<evidence type="ECO:0000259" key="3">
    <source>
        <dbReference type="Pfam" id="PF02698"/>
    </source>
</evidence>
<dbReference type="HOGENOM" id="CLU_992979_0_0_7"/>
<dbReference type="Pfam" id="PF02698">
    <property type="entry name" value="DUF218"/>
    <property type="match status" value="1"/>
</dbReference>
<evidence type="ECO:0000256" key="1">
    <source>
        <dbReference type="SAM" id="MobiDB-lite"/>
    </source>
</evidence>
<dbReference type="KEGG" id="dde:Dde_2846"/>
<dbReference type="STRING" id="207559.Dde_2846"/>
<gene>
    <name evidence="4" type="ordered locus">Dde_2846</name>
</gene>
<protein>
    <recommendedName>
        <fullName evidence="3">DUF218 domain-containing protein</fullName>
    </recommendedName>
</protein>
<organism evidence="4 5">
    <name type="scientific">Oleidesulfovibrio alaskensis (strain ATCC BAA-1058 / DSM 17464 / G20)</name>
    <name type="common">Desulfovibrio alaskensis</name>
    <dbReference type="NCBI Taxonomy" id="207559"/>
    <lineage>
        <taxon>Bacteria</taxon>
        <taxon>Pseudomonadati</taxon>
        <taxon>Thermodesulfobacteriota</taxon>
        <taxon>Desulfovibrionia</taxon>
        <taxon>Desulfovibrionales</taxon>
        <taxon>Desulfovibrionaceae</taxon>
        <taxon>Oleidesulfovibrio</taxon>
    </lineage>
</organism>